<name>A0A1H7KQE5_9BACT</name>
<feature type="domain" description="Outer membrane protein beta-barrel" evidence="2">
    <location>
        <begin position="22"/>
        <end position="186"/>
    </location>
</feature>
<dbReference type="Pfam" id="PF13568">
    <property type="entry name" value="OMP_b-brl_2"/>
    <property type="match status" value="1"/>
</dbReference>
<accession>A0A1H7KQE5</accession>
<dbReference type="OrthoDB" id="947434at2"/>
<reference evidence="3 4" key="1">
    <citation type="submission" date="2016-10" db="EMBL/GenBank/DDBJ databases">
        <authorList>
            <person name="de Groot N.N."/>
        </authorList>
    </citation>
    <scope>NUCLEOTIDE SEQUENCE [LARGE SCALE GENOMIC DNA]</scope>
    <source>
        <strain evidence="3 4">DSM 21039</strain>
    </source>
</reference>
<dbReference type="STRING" id="573321.SAMN04488505_1011065"/>
<dbReference type="AlphaFoldDB" id="A0A1H7KQE5"/>
<dbReference type="EMBL" id="FOBB01000001">
    <property type="protein sequence ID" value="SEK88285.1"/>
    <property type="molecule type" value="Genomic_DNA"/>
</dbReference>
<proteinExistence type="predicted"/>
<evidence type="ECO:0000313" key="4">
    <source>
        <dbReference type="Proteomes" id="UP000198984"/>
    </source>
</evidence>
<feature type="signal peptide" evidence="1">
    <location>
        <begin position="1"/>
        <end position="21"/>
    </location>
</feature>
<gene>
    <name evidence="3" type="ORF">SAMN04488505_1011065</name>
</gene>
<dbReference type="Proteomes" id="UP000198984">
    <property type="component" value="Unassembled WGS sequence"/>
</dbReference>
<evidence type="ECO:0000259" key="2">
    <source>
        <dbReference type="Pfam" id="PF13568"/>
    </source>
</evidence>
<keyword evidence="1" id="KW-0732">Signal</keyword>
<sequence>MKKNVVLLTLALVATTLSSYAQVSFGVKAGYNSSTISIEENEGTSRLSGFHAGVIADLSLAESFSLQPQLLYSAKGIKVKDLDMNGNETKVSFKMNYLELPVNFLYKPQVGAGKLFVGAGPYLALGLGGKFGDAKVKFDGKKSADIDETDDNVHAKALDAGANFLAGYELKNGLLFSINYSLGLTNWSPDGDKSKNSYLGISVGYLLHSGKKK</sequence>
<evidence type="ECO:0000313" key="3">
    <source>
        <dbReference type="EMBL" id="SEK88285.1"/>
    </source>
</evidence>
<dbReference type="InterPro" id="IPR025665">
    <property type="entry name" value="Beta-barrel_OMP_2"/>
</dbReference>
<protein>
    <submittedName>
        <fullName evidence="3">Outer membrane protein beta-barrel domain-containing protein</fullName>
    </submittedName>
</protein>
<dbReference type="RefSeq" id="WP_089907161.1">
    <property type="nucleotide sequence ID" value="NZ_FOBB01000001.1"/>
</dbReference>
<evidence type="ECO:0000256" key="1">
    <source>
        <dbReference type="SAM" id="SignalP"/>
    </source>
</evidence>
<keyword evidence="4" id="KW-1185">Reference proteome</keyword>
<organism evidence="3 4">
    <name type="scientific">Chitinophaga rupis</name>
    <dbReference type="NCBI Taxonomy" id="573321"/>
    <lineage>
        <taxon>Bacteria</taxon>
        <taxon>Pseudomonadati</taxon>
        <taxon>Bacteroidota</taxon>
        <taxon>Chitinophagia</taxon>
        <taxon>Chitinophagales</taxon>
        <taxon>Chitinophagaceae</taxon>
        <taxon>Chitinophaga</taxon>
    </lineage>
</organism>
<feature type="chain" id="PRO_5011680009" evidence="1">
    <location>
        <begin position="22"/>
        <end position="213"/>
    </location>
</feature>